<organism evidence="1 2">
    <name type="scientific">Pseudomonas jessenii</name>
    <dbReference type="NCBI Taxonomy" id="77298"/>
    <lineage>
        <taxon>Bacteria</taxon>
        <taxon>Pseudomonadati</taxon>
        <taxon>Pseudomonadota</taxon>
        <taxon>Gammaproteobacteria</taxon>
        <taxon>Pseudomonadales</taxon>
        <taxon>Pseudomonadaceae</taxon>
        <taxon>Pseudomonas</taxon>
    </lineage>
</organism>
<dbReference type="RefSeq" id="WP_115148226.1">
    <property type="nucleotide sequence ID" value="NZ_QRAV01000022.1"/>
</dbReference>
<dbReference type="EMBL" id="QRAV01000022">
    <property type="protein sequence ID" value="RDL13849.1"/>
    <property type="molecule type" value="Genomic_DNA"/>
</dbReference>
<dbReference type="AlphaFoldDB" id="A0A370S253"/>
<name>A0A370S253_PSEJE</name>
<gene>
    <name evidence="1" type="ORF">DEU51_12283</name>
</gene>
<accession>A0A370S253</accession>
<comment type="caution">
    <text evidence="1">The sequence shown here is derived from an EMBL/GenBank/DDBJ whole genome shotgun (WGS) entry which is preliminary data.</text>
</comment>
<proteinExistence type="predicted"/>
<dbReference type="Proteomes" id="UP000255365">
    <property type="component" value="Unassembled WGS sequence"/>
</dbReference>
<protein>
    <submittedName>
        <fullName evidence="1">Uncharacterized protein</fullName>
    </submittedName>
</protein>
<evidence type="ECO:0000313" key="2">
    <source>
        <dbReference type="Proteomes" id="UP000255365"/>
    </source>
</evidence>
<sequence length="139" mass="16783">MMLKDPFVNERFEPDLMWFVGVFDVYDREESKGVELEVYDPNDQADRNILIKKYCLNQPYLSYRHKLALIENLEVVLKDPSFDFQMIFEIDECEANSWPREEWYSLESPRCFFQDIYQLAKEIWKEDLLMAASEDKSAW</sequence>
<evidence type="ECO:0000313" key="1">
    <source>
        <dbReference type="EMBL" id="RDL13849.1"/>
    </source>
</evidence>
<reference evidence="1 2" key="1">
    <citation type="submission" date="2018-07" db="EMBL/GenBank/DDBJ databases">
        <title>Genome sequencing of rice bacterial endophytes.</title>
        <authorList>
            <person name="Venturi V."/>
        </authorList>
    </citation>
    <scope>NUCLEOTIDE SEQUENCE [LARGE SCALE GENOMIC DNA]</scope>
    <source>
        <strain evidence="1 2">E2333</strain>
    </source>
</reference>